<dbReference type="AlphaFoldDB" id="A0A7S8IF03"/>
<dbReference type="PROSITE" id="PS51352">
    <property type="entry name" value="THIOREDOXIN_2"/>
    <property type="match status" value="1"/>
</dbReference>
<keyword evidence="1" id="KW-0472">Membrane</keyword>
<dbReference type="InterPro" id="IPR000866">
    <property type="entry name" value="AhpC/TSA"/>
</dbReference>
<protein>
    <submittedName>
        <fullName evidence="3">TlpA family protein disulfide reductase</fullName>
    </submittedName>
</protein>
<sequence length="227" mass="25112">MESETQSLEERPNHGRRVNWFVLLMALNGIGLILVFAGIALRGEQSSRESTRGLIPFPSDITPVTVYGADTTNSVLGSQQFVGDVLVGQPAPDFTIRTLAGDAVSLSDFSGQPVLINFWTTWCGPCRIEMPELVRIYNARRGEGFVILAVDLTHQDSIEDVEAFVEEFEMNFPVLLDETGTASDELYHLFGLPMSVFVNREGIITRIHIGIMTAGQVDEFVNELMES</sequence>
<evidence type="ECO:0000313" key="4">
    <source>
        <dbReference type="Proteomes" id="UP000594468"/>
    </source>
</evidence>
<evidence type="ECO:0000313" key="3">
    <source>
        <dbReference type="EMBL" id="QPC83116.1"/>
    </source>
</evidence>
<dbReference type="InterPro" id="IPR017937">
    <property type="entry name" value="Thioredoxin_CS"/>
</dbReference>
<dbReference type="Proteomes" id="UP000594468">
    <property type="component" value="Chromosome"/>
</dbReference>
<feature type="domain" description="Thioredoxin" evidence="2">
    <location>
        <begin position="85"/>
        <end position="226"/>
    </location>
</feature>
<dbReference type="InterPro" id="IPR050553">
    <property type="entry name" value="Thioredoxin_ResA/DsbE_sf"/>
</dbReference>
<feature type="transmembrane region" description="Helical" evidence="1">
    <location>
        <begin position="20"/>
        <end position="41"/>
    </location>
</feature>
<keyword evidence="4" id="KW-1185">Reference proteome</keyword>
<dbReference type="RefSeq" id="WP_195171185.1">
    <property type="nucleotide sequence ID" value="NZ_CP062983.1"/>
</dbReference>
<dbReference type="SUPFAM" id="SSF52833">
    <property type="entry name" value="Thioredoxin-like"/>
    <property type="match status" value="1"/>
</dbReference>
<organism evidence="3 4">
    <name type="scientific">Phototrophicus methaneseepsis</name>
    <dbReference type="NCBI Taxonomy" id="2710758"/>
    <lineage>
        <taxon>Bacteria</taxon>
        <taxon>Bacillati</taxon>
        <taxon>Chloroflexota</taxon>
        <taxon>Candidatus Thermofontia</taxon>
        <taxon>Phototrophicales</taxon>
        <taxon>Phototrophicaceae</taxon>
        <taxon>Phototrophicus</taxon>
    </lineage>
</organism>
<dbReference type="GO" id="GO:0016209">
    <property type="term" value="F:antioxidant activity"/>
    <property type="evidence" value="ECO:0007669"/>
    <property type="project" value="InterPro"/>
</dbReference>
<keyword evidence="1" id="KW-1133">Transmembrane helix</keyword>
<dbReference type="PANTHER" id="PTHR42852:SF17">
    <property type="entry name" value="THIOREDOXIN-LIKE PROTEIN HI_1115"/>
    <property type="match status" value="1"/>
</dbReference>
<keyword evidence="1" id="KW-0812">Transmembrane</keyword>
<evidence type="ECO:0000256" key="1">
    <source>
        <dbReference type="SAM" id="Phobius"/>
    </source>
</evidence>
<name>A0A7S8IF03_9CHLR</name>
<accession>A0A7S8IF03</accession>
<evidence type="ECO:0000259" key="2">
    <source>
        <dbReference type="PROSITE" id="PS51352"/>
    </source>
</evidence>
<proteinExistence type="predicted"/>
<dbReference type="Pfam" id="PF00578">
    <property type="entry name" value="AhpC-TSA"/>
    <property type="match status" value="1"/>
</dbReference>
<dbReference type="CDD" id="cd02966">
    <property type="entry name" value="TlpA_like_family"/>
    <property type="match status" value="1"/>
</dbReference>
<reference evidence="3 4" key="1">
    <citation type="submission" date="2020-02" db="EMBL/GenBank/DDBJ databases">
        <authorList>
            <person name="Zheng R.K."/>
            <person name="Sun C.M."/>
        </authorList>
    </citation>
    <scope>NUCLEOTIDE SEQUENCE [LARGE SCALE GENOMIC DNA]</scope>
    <source>
        <strain evidence="4">rifampicinis</strain>
    </source>
</reference>
<dbReference type="PROSITE" id="PS00194">
    <property type="entry name" value="THIOREDOXIN_1"/>
    <property type="match status" value="1"/>
</dbReference>
<gene>
    <name evidence="3" type="ORF">G4Y79_01700</name>
</gene>
<dbReference type="KEGG" id="pmet:G4Y79_01700"/>
<dbReference type="Gene3D" id="3.40.30.10">
    <property type="entry name" value="Glutaredoxin"/>
    <property type="match status" value="1"/>
</dbReference>
<dbReference type="EMBL" id="CP062983">
    <property type="protein sequence ID" value="QPC83116.1"/>
    <property type="molecule type" value="Genomic_DNA"/>
</dbReference>
<dbReference type="PANTHER" id="PTHR42852">
    <property type="entry name" value="THIOL:DISULFIDE INTERCHANGE PROTEIN DSBE"/>
    <property type="match status" value="1"/>
</dbReference>
<dbReference type="InterPro" id="IPR013766">
    <property type="entry name" value="Thioredoxin_domain"/>
</dbReference>
<dbReference type="InterPro" id="IPR036249">
    <property type="entry name" value="Thioredoxin-like_sf"/>
</dbReference>
<dbReference type="GO" id="GO:0016491">
    <property type="term" value="F:oxidoreductase activity"/>
    <property type="evidence" value="ECO:0007669"/>
    <property type="project" value="InterPro"/>
</dbReference>